<accession>A0A9W7ZLV0</accession>
<reference evidence="1" key="1">
    <citation type="submission" date="2022-07" db="EMBL/GenBank/DDBJ databases">
        <title>Phylogenomic reconstructions and comparative analyses of Kickxellomycotina fungi.</title>
        <authorList>
            <person name="Reynolds N.K."/>
            <person name="Stajich J.E."/>
            <person name="Barry K."/>
            <person name="Grigoriev I.V."/>
            <person name="Crous P."/>
            <person name="Smith M.E."/>
        </authorList>
    </citation>
    <scope>NUCLEOTIDE SEQUENCE</scope>
    <source>
        <strain evidence="1">NBRC 100468</strain>
    </source>
</reference>
<protein>
    <submittedName>
        <fullName evidence="1">Uncharacterized protein</fullName>
    </submittedName>
</protein>
<evidence type="ECO:0000313" key="2">
    <source>
        <dbReference type="Proteomes" id="UP001150538"/>
    </source>
</evidence>
<sequence>MSTPEMELRNKMERTFMETLDIINSTMGQLPGIGVNEVTHPPNGSSPQLADLSALGQYICNQFDKIVKPRSEKEQAAFFEIFYQCAQTYIHQYVECIRAQVQEYFSNYADFECFFGEVISATPSSGRKVEITKTTPKRLWASYQIFTNNVLARIERTKNNGGSKNATFVPGDMINNGADFADVFIKIHSYTRFMGSFAATCGTTFAYFMDGHPGVCGKYMSQILDNPLLAKLEGYSSDRARSKTSKISRIL</sequence>
<name>A0A9W7ZLV0_9FUNG</name>
<dbReference type="EMBL" id="JANBPU010000370">
    <property type="protein sequence ID" value="KAJ1912181.1"/>
    <property type="molecule type" value="Genomic_DNA"/>
</dbReference>
<comment type="caution">
    <text evidence="1">The sequence shown here is derived from an EMBL/GenBank/DDBJ whole genome shotgun (WGS) entry which is preliminary data.</text>
</comment>
<evidence type="ECO:0000313" key="1">
    <source>
        <dbReference type="EMBL" id="KAJ1912181.1"/>
    </source>
</evidence>
<dbReference type="Proteomes" id="UP001150538">
    <property type="component" value="Unassembled WGS sequence"/>
</dbReference>
<dbReference type="AlphaFoldDB" id="A0A9W7ZLV0"/>
<proteinExistence type="predicted"/>
<keyword evidence="2" id="KW-1185">Reference proteome</keyword>
<gene>
    <name evidence="1" type="ORF">H4219_005696</name>
</gene>
<organism evidence="1 2">
    <name type="scientific">Mycoemilia scoparia</name>
    <dbReference type="NCBI Taxonomy" id="417184"/>
    <lineage>
        <taxon>Eukaryota</taxon>
        <taxon>Fungi</taxon>
        <taxon>Fungi incertae sedis</taxon>
        <taxon>Zoopagomycota</taxon>
        <taxon>Kickxellomycotina</taxon>
        <taxon>Kickxellomycetes</taxon>
        <taxon>Kickxellales</taxon>
        <taxon>Kickxellaceae</taxon>
        <taxon>Mycoemilia</taxon>
    </lineage>
</organism>